<name>A0AAD9VCG8_ACRCE</name>
<dbReference type="EMBL" id="JARQWQ010000010">
    <property type="protein sequence ID" value="KAK2569386.1"/>
    <property type="molecule type" value="Genomic_DNA"/>
</dbReference>
<keyword evidence="2" id="KW-1185">Reference proteome</keyword>
<dbReference type="AlphaFoldDB" id="A0AAD9VCG8"/>
<reference evidence="1" key="2">
    <citation type="journal article" date="2023" name="Science">
        <title>Genomic signatures of disease resistance in endangered staghorn corals.</title>
        <authorList>
            <person name="Vollmer S.V."/>
            <person name="Selwyn J.D."/>
            <person name="Despard B.A."/>
            <person name="Roesel C.L."/>
        </authorList>
    </citation>
    <scope>NUCLEOTIDE SEQUENCE</scope>
    <source>
        <strain evidence="1">K2</strain>
    </source>
</reference>
<reference evidence="1" key="1">
    <citation type="journal article" date="2023" name="G3 (Bethesda)">
        <title>Whole genome assembly and annotation of the endangered Caribbean coral Acropora cervicornis.</title>
        <authorList>
            <person name="Selwyn J.D."/>
            <person name="Vollmer S.V."/>
        </authorList>
    </citation>
    <scope>NUCLEOTIDE SEQUENCE</scope>
    <source>
        <strain evidence="1">K2</strain>
    </source>
</reference>
<comment type="caution">
    <text evidence="1">The sequence shown here is derived from an EMBL/GenBank/DDBJ whole genome shotgun (WGS) entry which is preliminary data.</text>
</comment>
<proteinExistence type="predicted"/>
<organism evidence="1 2">
    <name type="scientific">Acropora cervicornis</name>
    <name type="common">Staghorn coral</name>
    <dbReference type="NCBI Taxonomy" id="6130"/>
    <lineage>
        <taxon>Eukaryota</taxon>
        <taxon>Metazoa</taxon>
        <taxon>Cnidaria</taxon>
        <taxon>Anthozoa</taxon>
        <taxon>Hexacorallia</taxon>
        <taxon>Scleractinia</taxon>
        <taxon>Astrocoeniina</taxon>
        <taxon>Acroporidae</taxon>
        <taxon>Acropora</taxon>
    </lineage>
</organism>
<evidence type="ECO:0000313" key="2">
    <source>
        <dbReference type="Proteomes" id="UP001249851"/>
    </source>
</evidence>
<protein>
    <submittedName>
        <fullName evidence="1">Uncharacterized protein</fullName>
    </submittedName>
</protein>
<accession>A0AAD9VCG8</accession>
<sequence length="94" mass="10823">MADSSEEGWQSDIATQEAKKISKFPFHLGGKSTARMNNRWCDKHCFLQESCSLVTNLKDLHSWCIFARNKLSNTDCLREEPKMSPVKVVFVVMR</sequence>
<dbReference type="Proteomes" id="UP001249851">
    <property type="component" value="Unassembled WGS sequence"/>
</dbReference>
<evidence type="ECO:0000313" key="1">
    <source>
        <dbReference type="EMBL" id="KAK2569386.1"/>
    </source>
</evidence>
<gene>
    <name evidence="1" type="ORF">P5673_006309</name>
</gene>